<dbReference type="Proteomes" id="UP000467840">
    <property type="component" value="Chromosome 7"/>
</dbReference>
<dbReference type="Gene3D" id="3.80.10.10">
    <property type="entry name" value="Ribonuclease Inhibitor"/>
    <property type="match status" value="1"/>
</dbReference>
<name>A0A6A6L5V2_HEVBR</name>
<evidence type="ECO:0000256" key="2">
    <source>
        <dbReference type="ARBA" id="ARBA00022821"/>
    </source>
</evidence>
<dbReference type="EMBL" id="JAAGAX010000013">
    <property type="protein sequence ID" value="KAF2296384.1"/>
    <property type="molecule type" value="Genomic_DNA"/>
</dbReference>
<dbReference type="SUPFAM" id="SSF52058">
    <property type="entry name" value="L domain-like"/>
    <property type="match status" value="1"/>
</dbReference>
<sequence>MLGHLPRLKLLWISGMDKIRSIGNEFYGIGDGSTSNGVRPFPALKVLGFRSMKSLLELKATPVGGLTRLRFLEIGGFSEELDSFPYLNSIQDLPSLEFLWIYGDIRGRIKSLPDQLQSLTTLKTLNIVYFNGMEALPEWLGNLSSLKYLGFWDCDNLKYLPTATAMRRLSKLTEIRIRGCPFLRANCAKGSGSEWSKISHLPYIHIREAGLRRV</sequence>
<evidence type="ECO:0000313" key="4">
    <source>
        <dbReference type="EMBL" id="KAF2296384.1"/>
    </source>
</evidence>
<dbReference type="AlphaFoldDB" id="A0A6A6L5V2"/>
<evidence type="ECO:0000256" key="1">
    <source>
        <dbReference type="ARBA" id="ARBA00022737"/>
    </source>
</evidence>
<organism evidence="4 5">
    <name type="scientific">Hevea brasiliensis</name>
    <name type="common">Para rubber tree</name>
    <name type="synonym">Siphonia brasiliensis</name>
    <dbReference type="NCBI Taxonomy" id="3981"/>
    <lineage>
        <taxon>Eukaryota</taxon>
        <taxon>Viridiplantae</taxon>
        <taxon>Streptophyta</taxon>
        <taxon>Embryophyta</taxon>
        <taxon>Tracheophyta</taxon>
        <taxon>Spermatophyta</taxon>
        <taxon>Magnoliopsida</taxon>
        <taxon>eudicotyledons</taxon>
        <taxon>Gunneridae</taxon>
        <taxon>Pentapetalae</taxon>
        <taxon>rosids</taxon>
        <taxon>fabids</taxon>
        <taxon>Malpighiales</taxon>
        <taxon>Euphorbiaceae</taxon>
        <taxon>Crotonoideae</taxon>
        <taxon>Micrandreae</taxon>
        <taxon>Hevea</taxon>
    </lineage>
</organism>
<evidence type="ECO:0000313" key="5">
    <source>
        <dbReference type="Proteomes" id="UP000467840"/>
    </source>
</evidence>
<accession>A0A6A6L5V2</accession>
<dbReference type="PANTHER" id="PTHR36766:SF70">
    <property type="entry name" value="DISEASE RESISTANCE PROTEIN RGA4"/>
    <property type="match status" value="1"/>
</dbReference>
<proteinExistence type="predicted"/>
<keyword evidence="5" id="KW-1185">Reference proteome</keyword>
<keyword evidence="2" id="KW-0611">Plant defense</keyword>
<feature type="domain" description="Disease resistance R13L4/SHOC-2-like LRR" evidence="3">
    <location>
        <begin position="39"/>
        <end position="177"/>
    </location>
</feature>
<dbReference type="PANTHER" id="PTHR36766">
    <property type="entry name" value="PLANT BROAD-SPECTRUM MILDEW RESISTANCE PROTEIN RPW8"/>
    <property type="match status" value="1"/>
</dbReference>
<dbReference type="GO" id="GO:0006952">
    <property type="term" value="P:defense response"/>
    <property type="evidence" value="ECO:0007669"/>
    <property type="project" value="UniProtKB-KW"/>
</dbReference>
<protein>
    <recommendedName>
        <fullName evidence="3">Disease resistance R13L4/SHOC-2-like LRR domain-containing protein</fullName>
    </recommendedName>
</protein>
<keyword evidence="1" id="KW-0677">Repeat</keyword>
<dbReference type="InterPro" id="IPR032675">
    <property type="entry name" value="LRR_dom_sf"/>
</dbReference>
<dbReference type="InterPro" id="IPR055414">
    <property type="entry name" value="LRR_R13L4/SHOC2-like"/>
</dbReference>
<comment type="caution">
    <text evidence="4">The sequence shown here is derived from an EMBL/GenBank/DDBJ whole genome shotgun (WGS) entry which is preliminary data.</text>
</comment>
<reference evidence="4 5" key="1">
    <citation type="journal article" date="2020" name="Mol. Plant">
        <title>The Chromosome-Based Rubber Tree Genome Provides New Insights into Spurge Genome Evolution and Rubber Biosynthesis.</title>
        <authorList>
            <person name="Liu J."/>
            <person name="Shi C."/>
            <person name="Shi C.C."/>
            <person name="Li W."/>
            <person name="Zhang Q.J."/>
            <person name="Zhang Y."/>
            <person name="Li K."/>
            <person name="Lu H.F."/>
            <person name="Shi C."/>
            <person name="Zhu S.T."/>
            <person name="Xiao Z.Y."/>
            <person name="Nan H."/>
            <person name="Yue Y."/>
            <person name="Zhu X.G."/>
            <person name="Wu Y."/>
            <person name="Hong X.N."/>
            <person name="Fan G.Y."/>
            <person name="Tong Y."/>
            <person name="Zhang D."/>
            <person name="Mao C.L."/>
            <person name="Liu Y.L."/>
            <person name="Hao S.J."/>
            <person name="Liu W.Q."/>
            <person name="Lv M.Q."/>
            <person name="Zhang H.B."/>
            <person name="Liu Y."/>
            <person name="Hu-Tang G.R."/>
            <person name="Wang J.P."/>
            <person name="Wang J.H."/>
            <person name="Sun Y.H."/>
            <person name="Ni S.B."/>
            <person name="Chen W.B."/>
            <person name="Zhang X.C."/>
            <person name="Jiao Y.N."/>
            <person name="Eichler E.E."/>
            <person name="Li G.H."/>
            <person name="Liu X."/>
            <person name="Gao L.Z."/>
        </authorList>
    </citation>
    <scope>NUCLEOTIDE SEQUENCE [LARGE SCALE GENOMIC DNA]</scope>
    <source>
        <strain evidence="5">cv. GT1</strain>
        <tissue evidence="4">Leaf</tissue>
    </source>
</reference>
<dbReference type="Pfam" id="PF23598">
    <property type="entry name" value="LRR_14"/>
    <property type="match status" value="1"/>
</dbReference>
<evidence type="ECO:0000259" key="3">
    <source>
        <dbReference type="Pfam" id="PF23598"/>
    </source>
</evidence>
<gene>
    <name evidence="4" type="ORF">GH714_037665</name>
</gene>